<evidence type="ECO:0000256" key="2">
    <source>
        <dbReference type="SAM" id="Phobius"/>
    </source>
</evidence>
<organism evidence="4 5">
    <name type="scientific">Bradyrhizobium aeschynomenes</name>
    <dbReference type="NCBI Taxonomy" id="2734909"/>
    <lineage>
        <taxon>Bacteria</taxon>
        <taxon>Pseudomonadati</taxon>
        <taxon>Pseudomonadota</taxon>
        <taxon>Alphaproteobacteria</taxon>
        <taxon>Hyphomicrobiales</taxon>
        <taxon>Nitrobacteraceae</taxon>
        <taxon>Bradyrhizobium</taxon>
    </lineage>
</organism>
<keyword evidence="2" id="KW-0472">Membrane</keyword>
<evidence type="ECO:0000256" key="3">
    <source>
        <dbReference type="SAM" id="SignalP"/>
    </source>
</evidence>
<gene>
    <name evidence="4" type="ORF">HL667_16205</name>
</gene>
<name>A0ABX2CEB4_9BRAD</name>
<comment type="caution">
    <text evidence="4">The sequence shown here is derived from an EMBL/GenBank/DDBJ whole genome shotgun (WGS) entry which is preliminary data.</text>
</comment>
<proteinExistence type="predicted"/>
<feature type="signal peptide" evidence="3">
    <location>
        <begin position="1"/>
        <end position="37"/>
    </location>
</feature>
<keyword evidence="2" id="KW-0812">Transmembrane</keyword>
<keyword evidence="2" id="KW-1133">Transmembrane helix</keyword>
<dbReference type="RefSeq" id="WP_172111612.1">
    <property type="nucleotide sequence ID" value="NZ_JABFDN010000004.1"/>
</dbReference>
<evidence type="ECO:0000256" key="1">
    <source>
        <dbReference type="SAM" id="MobiDB-lite"/>
    </source>
</evidence>
<evidence type="ECO:0000313" key="5">
    <source>
        <dbReference type="Proteomes" id="UP000886476"/>
    </source>
</evidence>
<sequence>MIGDLKATSQFSSIPKLGAAAALLSTMILAVPNTAQAGSANDEMVNGQYCNSLCKAYMSWSDRMLAITQPHARPQVRVALPQQSMTPKKMVKVETTDRAEPRAQHAPKSHRPTNLDSFAQLPAASHAAQSAMDDGRSDETPAEYAAARLGRLYGTDPAPPRSALAEMRRATAETADMRLVSMTEPGMSQGAMTVGEASGSTHSKMPSIWIMLAAVALLAFFGHGWLKRRADADHGIN</sequence>
<feature type="region of interest" description="Disordered" evidence="1">
    <location>
        <begin position="84"/>
        <end position="115"/>
    </location>
</feature>
<protein>
    <submittedName>
        <fullName evidence="4">Uncharacterized protein</fullName>
    </submittedName>
</protein>
<dbReference type="EMBL" id="JABFDN010000004">
    <property type="protein sequence ID" value="NPU66548.1"/>
    <property type="molecule type" value="Genomic_DNA"/>
</dbReference>
<reference evidence="4" key="1">
    <citation type="submission" date="2020-05" db="EMBL/GenBank/DDBJ databases">
        <title>Nod-independent and nitrogen-fixing Bradyrhizobium aeschynomene sp. nov. isolated from nodules of Aeschynomene indica.</title>
        <authorList>
            <person name="Zhang Z."/>
        </authorList>
    </citation>
    <scope>NUCLEOTIDE SEQUENCE</scope>
    <source>
        <strain evidence="4">83012</strain>
    </source>
</reference>
<feature type="chain" id="PRO_5046168372" evidence="3">
    <location>
        <begin position="38"/>
        <end position="237"/>
    </location>
</feature>
<evidence type="ECO:0000313" key="4">
    <source>
        <dbReference type="EMBL" id="NPU66548.1"/>
    </source>
</evidence>
<keyword evidence="3" id="KW-0732">Signal</keyword>
<feature type="compositionally biased region" description="Basic and acidic residues" evidence="1">
    <location>
        <begin position="91"/>
        <end position="103"/>
    </location>
</feature>
<dbReference type="Proteomes" id="UP000886476">
    <property type="component" value="Unassembled WGS sequence"/>
</dbReference>
<accession>A0ABX2CEB4</accession>
<keyword evidence="5" id="KW-1185">Reference proteome</keyword>
<feature type="transmembrane region" description="Helical" evidence="2">
    <location>
        <begin position="208"/>
        <end position="226"/>
    </location>
</feature>